<keyword evidence="3" id="KW-1185">Reference proteome</keyword>
<evidence type="ECO:0000313" key="2">
    <source>
        <dbReference type="EMBL" id="KAF4711112.1"/>
    </source>
</evidence>
<dbReference type="Proteomes" id="UP000553632">
    <property type="component" value="Unassembled WGS sequence"/>
</dbReference>
<gene>
    <name evidence="2" type="ORF">FOZ63_011282</name>
</gene>
<sequence>MNLRHQTLFILTQLVFFTEGRHGEHNGRVREETKSLEELYAEAIAEGGDLLVYHGGDLPDAEDAVANAFREAFPQINITIVVDYSKYHDARVDYQLETGTLIADIVALQTVQDYP</sequence>
<organism evidence="2 3">
    <name type="scientific">Perkinsus olseni</name>
    <name type="common">Perkinsus atlanticus</name>
    <dbReference type="NCBI Taxonomy" id="32597"/>
    <lineage>
        <taxon>Eukaryota</taxon>
        <taxon>Sar</taxon>
        <taxon>Alveolata</taxon>
        <taxon>Perkinsozoa</taxon>
        <taxon>Perkinsea</taxon>
        <taxon>Perkinsida</taxon>
        <taxon>Perkinsidae</taxon>
        <taxon>Perkinsus</taxon>
    </lineage>
</organism>
<dbReference type="OMA" id="EGRHGEH"/>
<proteinExistence type="predicted"/>
<comment type="caution">
    <text evidence="2">The sequence shown here is derived from an EMBL/GenBank/DDBJ whole genome shotgun (WGS) entry which is preliminary data.</text>
</comment>
<keyword evidence="1" id="KW-0732">Signal</keyword>
<reference evidence="2 3" key="1">
    <citation type="submission" date="2020-04" db="EMBL/GenBank/DDBJ databases">
        <title>Perkinsus olseni comparative genomics.</title>
        <authorList>
            <person name="Bogema D.R."/>
        </authorList>
    </citation>
    <scope>NUCLEOTIDE SEQUENCE [LARGE SCALE GENOMIC DNA]</scope>
    <source>
        <strain evidence="2 3">ATCC PRA-207</strain>
    </source>
</reference>
<dbReference type="EMBL" id="JABANO010030897">
    <property type="protein sequence ID" value="KAF4711112.1"/>
    <property type="molecule type" value="Genomic_DNA"/>
</dbReference>
<protein>
    <submittedName>
        <fullName evidence="2">Uncharacterized protein</fullName>
    </submittedName>
</protein>
<feature type="chain" id="PRO_5029488033" evidence="1">
    <location>
        <begin position="24"/>
        <end position="115"/>
    </location>
</feature>
<dbReference type="AlphaFoldDB" id="A0A7J6QSQ8"/>
<evidence type="ECO:0000313" key="3">
    <source>
        <dbReference type="Proteomes" id="UP000553632"/>
    </source>
</evidence>
<feature type="signal peptide" evidence="1">
    <location>
        <begin position="1"/>
        <end position="23"/>
    </location>
</feature>
<feature type="non-terminal residue" evidence="2">
    <location>
        <position position="115"/>
    </location>
</feature>
<name>A0A7J6QSQ8_PEROL</name>
<accession>A0A7J6QSQ8</accession>
<evidence type="ECO:0000256" key="1">
    <source>
        <dbReference type="SAM" id="SignalP"/>
    </source>
</evidence>